<evidence type="ECO:0000313" key="1">
    <source>
        <dbReference type="EMBL" id="CAE0593857.1"/>
    </source>
</evidence>
<reference evidence="1" key="1">
    <citation type="submission" date="2021-01" db="EMBL/GenBank/DDBJ databases">
        <authorList>
            <person name="Corre E."/>
            <person name="Pelletier E."/>
            <person name="Niang G."/>
            <person name="Scheremetjew M."/>
            <person name="Finn R."/>
            <person name="Kale V."/>
            <person name="Holt S."/>
            <person name="Cochrane G."/>
            <person name="Meng A."/>
            <person name="Brown T."/>
            <person name="Cohen L."/>
        </authorList>
    </citation>
    <scope>NUCLEOTIDE SEQUENCE</scope>
    <source>
        <strain evidence="1">379</strain>
    </source>
</reference>
<dbReference type="EMBL" id="HBIR01056620">
    <property type="protein sequence ID" value="CAE0593857.1"/>
    <property type="molecule type" value="Transcribed_RNA"/>
</dbReference>
<organism evidence="1">
    <name type="scientific">Emiliania huxleyi</name>
    <name type="common">Coccolithophore</name>
    <name type="synonym">Pontosphaera huxleyi</name>
    <dbReference type="NCBI Taxonomy" id="2903"/>
    <lineage>
        <taxon>Eukaryota</taxon>
        <taxon>Haptista</taxon>
        <taxon>Haptophyta</taxon>
        <taxon>Prymnesiophyceae</taxon>
        <taxon>Isochrysidales</taxon>
        <taxon>Noelaerhabdaceae</taxon>
        <taxon>Emiliania</taxon>
    </lineage>
</organism>
<accession>A0A7S3TTQ1</accession>
<dbReference type="AlphaFoldDB" id="A0A7S3TTQ1"/>
<proteinExistence type="predicted"/>
<name>A0A7S3TTQ1_EMIHU</name>
<sequence length="245" mass="27783">MAGIAVRAAAVRVCRAATKVRLKPRVDLQQLAVCKASRIRLNLTNTCEPSTVDFWHVDVTNATGNWGNADADARCAEGMYSTCRTCNWLTEVSGLYRAHIMTKVFVQRPGQAQAEQCERCTKMHGGTAAAPEAPRPTDCMRNVLTRNPRRIKEECACLPQLVRQASGAVKLLVVDSEELDADVLTQFPFEDAVWPARVIFEGTHLQQKSYDLVWERLHRFGYRCIDEQDTRHAWRCRWSETSTWQ</sequence>
<gene>
    <name evidence="1" type="ORF">EHUX00137_LOCUS44073</name>
</gene>
<protein>
    <submittedName>
        <fullName evidence="1">Uncharacterized protein</fullName>
    </submittedName>
</protein>